<feature type="domain" description="Putative zinc-finger" evidence="3">
    <location>
        <begin position="10"/>
        <end position="36"/>
    </location>
</feature>
<dbReference type="InterPro" id="IPR027383">
    <property type="entry name" value="Znf_put"/>
</dbReference>
<comment type="caution">
    <text evidence="4">The sequence shown here is derived from an EMBL/GenBank/DDBJ whole genome shotgun (WGS) entry which is preliminary data.</text>
</comment>
<reference evidence="4 5" key="1">
    <citation type="submission" date="2019-04" db="EMBL/GenBank/DDBJ databases">
        <title>Herbidospora sp. NEAU-GS14.nov., a novel actinomycete isolated from soil.</title>
        <authorList>
            <person name="Han L."/>
        </authorList>
    </citation>
    <scope>NUCLEOTIDE SEQUENCE [LARGE SCALE GENOMIC DNA]</scope>
    <source>
        <strain evidence="4 5">NEAU-GS14</strain>
    </source>
</reference>
<accession>A0A4U3MDV3</accession>
<evidence type="ECO:0000313" key="5">
    <source>
        <dbReference type="Proteomes" id="UP000308705"/>
    </source>
</evidence>
<keyword evidence="1" id="KW-0805">Transcription regulation</keyword>
<proteinExistence type="predicted"/>
<keyword evidence="5" id="KW-1185">Reference proteome</keyword>
<evidence type="ECO:0000256" key="2">
    <source>
        <dbReference type="ARBA" id="ARBA00023163"/>
    </source>
</evidence>
<evidence type="ECO:0000259" key="3">
    <source>
        <dbReference type="Pfam" id="PF13490"/>
    </source>
</evidence>
<organism evidence="4 5">
    <name type="scientific">Herbidospora galbida</name>
    <dbReference type="NCBI Taxonomy" id="2575442"/>
    <lineage>
        <taxon>Bacteria</taxon>
        <taxon>Bacillati</taxon>
        <taxon>Actinomycetota</taxon>
        <taxon>Actinomycetes</taxon>
        <taxon>Streptosporangiales</taxon>
        <taxon>Streptosporangiaceae</taxon>
        <taxon>Herbidospora</taxon>
    </lineage>
</organism>
<dbReference type="EMBL" id="SZQA01000021">
    <property type="protein sequence ID" value="TKK86374.1"/>
    <property type="molecule type" value="Genomic_DNA"/>
</dbReference>
<dbReference type="Pfam" id="PF13490">
    <property type="entry name" value="zf-HC2"/>
    <property type="match status" value="1"/>
</dbReference>
<evidence type="ECO:0000313" key="4">
    <source>
        <dbReference type="EMBL" id="TKK86374.1"/>
    </source>
</evidence>
<gene>
    <name evidence="4" type="ORF">FDA94_21320</name>
</gene>
<protein>
    <submittedName>
        <fullName evidence="4">Zf-HC2 domain-containing protein</fullName>
    </submittedName>
</protein>
<keyword evidence="2" id="KW-0804">Transcription</keyword>
<name>A0A4U3MDV3_9ACTN</name>
<dbReference type="Proteomes" id="UP000308705">
    <property type="component" value="Unassembled WGS sequence"/>
</dbReference>
<evidence type="ECO:0000256" key="1">
    <source>
        <dbReference type="ARBA" id="ARBA00023015"/>
    </source>
</evidence>
<dbReference type="InterPro" id="IPR041916">
    <property type="entry name" value="Anti_sigma_zinc_sf"/>
</dbReference>
<sequence length="60" mass="6567">MSESSHLEVAAYALGVLDDGDVEAFERHLDACERCRQELKTMSELPGLLDGVKSSSERAN</sequence>
<dbReference type="AlphaFoldDB" id="A0A4U3MDV3"/>
<dbReference type="RefSeq" id="WP_062344630.1">
    <property type="nucleotide sequence ID" value="NZ_SZQA01000021.1"/>
</dbReference>
<dbReference type="Gene3D" id="1.10.10.1320">
    <property type="entry name" value="Anti-sigma factor, zinc-finger domain"/>
    <property type="match status" value="1"/>
</dbReference>
<dbReference type="OrthoDB" id="5242431at2"/>